<dbReference type="Proteomes" id="UP001159641">
    <property type="component" value="Unassembled WGS sequence"/>
</dbReference>
<name>A0AB34HX85_ESCRO</name>
<reference evidence="2 3" key="1">
    <citation type="submission" date="2022-11" db="EMBL/GenBank/DDBJ databases">
        <title>Whole genome sequence of Eschrichtius robustus ER-17-0199.</title>
        <authorList>
            <person name="Bruniche-Olsen A."/>
            <person name="Black A.N."/>
            <person name="Fields C.J."/>
            <person name="Walden K."/>
            <person name="Dewoody J.A."/>
        </authorList>
    </citation>
    <scope>NUCLEOTIDE SEQUENCE [LARGE SCALE GENOMIC DNA]</scope>
    <source>
        <strain evidence="2">ER-17-0199</strain>
        <tissue evidence="2">Blubber</tissue>
    </source>
</reference>
<evidence type="ECO:0000313" key="3">
    <source>
        <dbReference type="Proteomes" id="UP001159641"/>
    </source>
</evidence>
<dbReference type="EMBL" id="JAIQCJ010000250">
    <property type="protein sequence ID" value="KAJ8797432.1"/>
    <property type="molecule type" value="Genomic_DNA"/>
</dbReference>
<comment type="caution">
    <text evidence="2">The sequence shown here is derived from an EMBL/GenBank/DDBJ whole genome shotgun (WGS) entry which is preliminary data.</text>
</comment>
<feature type="region of interest" description="Disordered" evidence="1">
    <location>
        <begin position="61"/>
        <end position="87"/>
    </location>
</feature>
<organism evidence="2 3">
    <name type="scientific">Eschrichtius robustus</name>
    <name type="common">California gray whale</name>
    <name type="synonym">Eschrichtius gibbosus</name>
    <dbReference type="NCBI Taxonomy" id="9764"/>
    <lineage>
        <taxon>Eukaryota</taxon>
        <taxon>Metazoa</taxon>
        <taxon>Chordata</taxon>
        <taxon>Craniata</taxon>
        <taxon>Vertebrata</taxon>
        <taxon>Euteleostomi</taxon>
        <taxon>Mammalia</taxon>
        <taxon>Eutheria</taxon>
        <taxon>Laurasiatheria</taxon>
        <taxon>Artiodactyla</taxon>
        <taxon>Whippomorpha</taxon>
        <taxon>Cetacea</taxon>
        <taxon>Mysticeti</taxon>
        <taxon>Eschrichtiidae</taxon>
        <taxon>Eschrichtius</taxon>
    </lineage>
</organism>
<dbReference type="AlphaFoldDB" id="A0AB34HX85"/>
<proteinExistence type="predicted"/>
<evidence type="ECO:0000313" key="2">
    <source>
        <dbReference type="EMBL" id="KAJ8797432.1"/>
    </source>
</evidence>
<evidence type="ECO:0000256" key="1">
    <source>
        <dbReference type="SAM" id="MobiDB-lite"/>
    </source>
</evidence>
<keyword evidence="3" id="KW-1185">Reference proteome</keyword>
<feature type="compositionally biased region" description="Basic and acidic residues" evidence="1">
    <location>
        <begin position="77"/>
        <end position="87"/>
    </location>
</feature>
<protein>
    <submittedName>
        <fullName evidence="2">Uncharacterized protein</fullName>
    </submittedName>
</protein>
<gene>
    <name evidence="2" type="ORF">J1605_001739</name>
</gene>
<accession>A0AB34HX85</accession>
<sequence>MWAAAGSPGNGQGFSQAKFPPFVASSSASLGLWEELRIGHQETAPASFFFPRHCAGWHTRAAAGGRGRSGSMATQVKESDRHNHVAS</sequence>